<protein>
    <recommendedName>
        <fullName evidence="1">Spermatogenesis-associated protein 20-like TRX domain-containing protein</fullName>
    </recommendedName>
</protein>
<dbReference type="InterPro" id="IPR008928">
    <property type="entry name" value="6-hairpin_glycosidase_sf"/>
</dbReference>
<dbReference type="PIRSF" id="PIRSF006402">
    <property type="entry name" value="UCP006402_thioredoxin"/>
    <property type="match status" value="1"/>
</dbReference>
<dbReference type="SUPFAM" id="SSF48208">
    <property type="entry name" value="Six-hairpin glycosidases"/>
    <property type="match status" value="1"/>
</dbReference>
<name>A0A2S6IX78_9ACTN</name>
<reference evidence="2 3" key="1">
    <citation type="submission" date="2018-02" db="EMBL/GenBank/DDBJ databases">
        <title>Genomic Encyclopedia of Archaeal and Bacterial Type Strains, Phase II (KMG-II): from individual species to whole genera.</title>
        <authorList>
            <person name="Goeker M."/>
        </authorList>
    </citation>
    <scope>NUCLEOTIDE SEQUENCE [LARGE SCALE GENOMIC DNA]</scope>
    <source>
        <strain evidence="2 3">DSM 22857</strain>
    </source>
</reference>
<dbReference type="Gene3D" id="1.50.10.10">
    <property type="match status" value="1"/>
</dbReference>
<gene>
    <name evidence="2" type="ORF">CLV92_101587</name>
</gene>
<keyword evidence="3" id="KW-1185">Reference proteome</keyword>
<dbReference type="PANTHER" id="PTHR42899">
    <property type="entry name" value="SPERMATOGENESIS-ASSOCIATED PROTEIN 20"/>
    <property type="match status" value="1"/>
</dbReference>
<dbReference type="InterPro" id="IPR036249">
    <property type="entry name" value="Thioredoxin-like_sf"/>
</dbReference>
<dbReference type="PANTHER" id="PTHR42899:SF1">
    <property type="entry name" value="SPERMATOGENESIS-ASSOCIATED PROTEIN 20"/>
    <property type="match status" value="1"/>
</dbReference>
<evidence type="ECO:0000313" key="2">
    <source>
        <dbReference type="EMBL" id="PPK98886.1"/>
    </source>
</evidence>
<dbReference type="Proteomes" id="UP000239485">
    <property type="component" value="Unassembled WGS sequence"/>
</dbReference>
<dbReference type="SUPFAM" id="SSF52833">
    <property type="entry name" value="Thioredoxin-like"/>
    <property type="match status" value="1"/>
</dbReference>
<proteinExistence type="predicted"/>
<organism evidence="2 3">
    <name type="scientific">Kineococcus xinjiangensis</name>
    <dbReference type="NCBI Taxonomy" id="512762"/>
    <lineage>
        <taxon>Bacteria</taxon>
        <taxon>Bacillati</taxon>
        <taxon>Actinomycetota</taxon>
        <taxon>Actinomycetes</taxon>
        <taxon>Kineosporiales</taxon>
        <taxon>Kineosporiaceae</taxon>
        <taxon>Kineococcus</taxon>
    </lineage>
</organism>
<accession>A0A2S6IX78</accession>
<dbReference type="GO" id="GO:0005975">
    <property type="term" value="P:carbohydrate metabolic process"/>
    <property type="evidence" value="ECO:0007669"/>
    <property type="project" value="InterPro"/>
</dbReference>
<dbReference type="Pfam" id="PF03190">
    <property type="entry name" value="Thioredox_DsbH"/>
    <property type="match status" value="1"/>
</dbReference>
<dbReference type="EMBL" id="PTJD01000001">
    <property type="protein sequence ID" value="PPK98886.1"/>
    <property type="molecule type" value="Genomic_DNA"/>
</dbReference>
<dbReference type="InterPro" id="IPR012341">
    <property type="entry name" value="6hp_glycosidase-like_sf"/>
</dbReference>
<dbReference type="InterPro" id="IPR004879">
    <property type="entry name" value="Ssp411-like_TRX"/>
</dbReference>
<dbReference type="AlphaFoldDB" id="A0A2S6IX78"/>
<evidence type="ECO:0000259" key="1">
    <source>
        <dbReference type="Pfam" id="PF03190"/>
    </source>
</evidence>
<evidence type="ECO:0000313" key="3">
    <source>
        <dbReference type="Proteomes" id="UP000239485"/>
    </source>
</evidence>
<sequence length="701" mass="75171">MCQRGRVANRLAHSTSPYLQQHADNPVDWYEWGPEAFEEARRRDVPLLVSTGYAACHWCHVMAHESFDDPATAEQMNRDFVCVKVDREERPDVDAVHMQATAALTGHGGWPMTTFCTPDGRIFYAGTYFPPTPHPKVPSFRQLLAAIADAWGQRREEIERSGTTIAEQLGRNSVQLPEGAAAPGEERLAHAVRVLAAGEDRERGGFGDAPKFPPSVLLEFLLRHAARTGSVHAVQMVQRTLRAMASGGLYDQVAGGFARYAVDAAWVVPHFEKMLYDNALLARVYLHAWRLTRSPQFRRVALETCEWMLAELRTPQGAFASSLDADTPVPQPDGTTRAVEGATYVWTPQQLVDVLGGEDGIWTAVLTRVTEVGTFEHGTSTLQMSRDVDGGPDTQRWARIRPLLAEARAHRPQPGRDDKVVAAWNGLAIAALAEAGALLERPDLLEAARTAADFVVRVHLEETADGWLRRVSRDGAVGEPAGVLEDHGDLAEGLLALHAATGERRWFDVARRLLDAVLEHFTAPGGGFYDVAAHRADPGLLAARGPDGGRPQDPTDGATPSGWAASAGALLTMGRLTGEARYSEAAEAALGVVDALAARDPRFVGWGLAVAEALRDGPVEVAVVGAAGDPAADALHRTALAGTAPGIVVSRGEPGTTEPALLAQRPLVDGAAAAYVCRGFVCQAPTTSVEELAAAVGARLE</sequence>
<dbReference type="InterPro" id="IPR024705">
    <property type="entry name" value="Ssp411"/>
</dbReference>
<feature type="domain" description="Spermatogenesis-associated protein 20-like TRX" evidence="1">
    <location>
        <begin position="9"/>
        <end position="169"/>
    </location>
</feature>
<comment type="caution">
    <text evidence="2">The sequence shown here is derived from an EMBL/GenBank/DDBJ whole genome shotgun (WGS) entry which is preliminary data.</text>
</comment>
<dbReference type="CDD" id="cd02955">
    <property type="entry name" value="SSP411"/>
    <property type="match status" value="1"/>
</dbReference>
<dbReference type="Gene3D" id="3.40.30.10">
    <property type="entry name" value="Glutaredoxin"/>
    <property type="match status" value="1"/>
</dbReference>